<dbReference type="SMART" id="SM00642">
    <property type="entry name" value="Aamy"/>
    <property type="match status" value="1"/>
</dbReference>
<dbReference type="InterPro" id="IPR017853">
    <property type="entry name" value="GH"/>
</dbReference>
<dbReference type="Proteomes" id="UP000234331">
    <property type="component" value="Unassembled WGS sequence"/>
</dbReference>
<comment type="similarity">
    <text evidence="1">Belongs to the glycosyl hydrolase 13 family.</text>
</comment>
<dbReference type="EMBL" id="FZMO01000305">
    <property type="protein sequence ID" value="SNQ49787.1"/>
    <property type="molecule type" value="Genomic_DNA"/>
</dbReference>
<dbReference type="PANTHER" id="PTHR10357:SF179">
    <property type="entry name" value="NEUTRAL AND BASIC AMINO ACID TRANSPORT PROTEIN RBAT"/>
    <property type="match status" value="1"/>
</dbReference>
<dbReference type="PANTHER" id="PTHR10357">
    <property type="entry name" value="ALPHA-AMYLASE FAMILY MEMBER"/>
    <property type="match status" value="1"/>
</dbReference>
<evidence type="ECO:0000256" key="1">
    <source>
        <dbReference type="ARBA" id="ARBA00008061"/>
    </source>
</evidence>
<organism evidence="3 4">
    <name type="scientific">Frankia canadensis</name>
    <dbReference type="NCBI Taxonomy" id="1836972"/>
    <lineage>
        <taxon>Bacteria</taxon>
        <taxon>Bacillati</taxon>
        <taxon>Actinomycetota</taxon>
        <taxon>Actinomycetes</taxon>
        <taxon>Frankiales</taxon>
        <taxon>Frankiaceae</taxon>
        <taxon>Frankia</taxon>
    </lineage>
</organism>
<protein>
    <recommendedName>
        <fullName evidence="2">Glycosyl hydrolase family 13 catalytic domain-containing protein</fullName>
    </recommendedName>
</protein>
<dbReference type="Gene3D" id="3.20.20.80">
    <property type="entry name" value="Glycosidases"/>
    <property type="match status" value="1"/>
</dbReference>
<dbReference type="AlphaFoldDB" id="A0A2I2KVU0"/>
<evidence type="ECO:0000313" key="3">
    <source>
        <dbReference type="EMBL" id="SNQ49787.1"/>
    </source>
</evidence>
<dbReference type="InterPro" id="IPR006047">
    <property type="entry name" value="GH13_cat_dom"/>
</dbReference>
<dbReference type="SUPFAM" id="SSF51445">
    <property type="entry name" value="(Trans)glycosidases"/>
    <property type="match status" value="1"/>
</dbReference>
<accession>A0A2I2KVU0</accession>
<sequence length="193" mass="20934">MTSSGGPAEWLADAVIYHIYPQSFSDSDSDGIGDLRGIEERLDYLAWLGLDVVWLSPVFTSPFRDAGYDVMDYRAIASRYSAVDDLVSLVDAARQRGMRILLDLVAGHTSDEHPWFIAAANDPDDDCSQCTLPSGGANRRRMRACSGSILSSPLPARGKISADSHCAARTLVAVPVLTPRARSSSSSRWASNR</sequence>
<gene>
    <name evidence="3" type="ORF">FRACA_3730002</name>
</gene>
<reference evidence="3 4" key="1">
    <citation type="submission" date="2017-06" db="EMBL/GenBank/DDBJ databases">
        <authorList>
            <person name="Kim H.J."/>
            <person name="Triplett B.A."/>
        </authorList>
    </citation>
    <scope>NUCLEOTIDE SEQUENCE [LARGE SCALE GENOMIC DNA]</scope>
    <source>
        <strain evidence="3">FRACA_ARgP5</strain>
    </source>
</reference>
<dbReference type="InterPro" id="IPR045857">
    <property type="entry name" value="O16G_dom_2"/>
</dbReference>
<dbReference type="GO" id="GO:0005975">
    <property type="term" value="P:carbohydrate metabolic process"/>
    <property type="evidence" value="ECO:0007669"/>
    <property type="project" value="InterPro"/>
</dbReference>
<keyword evidence="4" id="KW-1185">Reference proteome</keyword>
<dbReference type="Pfam" id="PF00128">
    <property type="entry name" value="Alpha-amylase"/>
    <property type="match status" value="1"/>
</dbReference>
<proteinExistence type="inferred from homology"/>
<feature type="domain" description="Glycosyl hydrolase family 13 catalytic" evidence="2">
    <location>
        <begin position="18"/>
        <end position="188"/>
    </location>
</feature>
<evidence type="ECO:0000259" key="2">
    <source>
        <dbReference type="SMART" id="SM00642"/>
    </source>
</evidence>
<dbReference type="Gene3D" id="3.90.400.10">
    <property type="entry name" value="Oligo-1,6-glucosidase, Domain 2"/>
    <property type="match status" value="1"/>
</dbReference>
<evidence type="ECO:0000313" key="4">
    <source>
        <dbReference type="Proteomes" id="UP000234331"/>
    </source>
</evidence>
<name>A0A2I2KVU0_9ACTN</name>